<keyword evidence="1" id="KW-0732">Signal</keyword>
<name>A0ABQ1TS99_9GAMM</name>
<reference evidence="3" key="1">
    <citation type="journal article" date="2019" name="Int. J. Syst. Evol. Microbiol.">
        <title>The Global Catalogue of Microorganisms (GCM) 10K type strain sequencing project: providing services to taxonomists for standard genome sequencing and annotation.</title>
        <authorList>
            <consortium name="The Broad Institute Genomics Platform"/>
            <consortium name="The Broad Institute Genome Sequencing Center for Infectious Disease"/>
            <person name="Wu L."/>
            <person name="Ma J."/>
        </authorList>
    </citation>
    <scope>NUCLEOTIDE SEQUENCE [LARGE SCALE GENOMIC DNA]</scope>
    <source>
        <strain evidence="3">CGMCC 1.15394</strain>
    </source>
</reference>
<feature type="chain" id="PRO_5046376872" evidence="1">
    <location>
        <begin position="22"/>
        <end position="55"/>
    </location>
</feature>
<accession>A0ABQ1TS99</accession>
<sequence>MSKIKKIVIAVVIVLSLGAIAKQYNEHNHTEMAIKECGNKDNVAKVDSKGFECKD</sequence>
<keyword evidence="3" id="KW-1185">Reference proteome</keyword>
<organism evidence="2 3">
    <name type="scientific">Pseudoalteromonas gelatinilytica</name>
    <dbReference type="NCBI Taxonomy" id="1703256"/>
    <lineage>
        <taxon>Bacteria</taxon>
        <taxon>Pseudomonadati</taxon>
        <taxon>Pseudomonadota</taxon>
        <taxon>Gammaproteobacteria</taxon>
        <taxon>Alteromonadales</taxon>
        <taxon>Pseudoalteromonadaceae</taxon>
        <taxon>Pseudoalteromonas</taxon>
    </lineage>
</organism>
<proteinExistence type="predicted"/>
<evidence type="ECO:0000256" key="1">
    <source>
        <dbReference type="SAM" id="SignalP"/>
    </source>
</evidence>
<comment type="caution">
    <text evidence="2">The sequence shown here is derived from an EMBL/GenBank/DDBJ whole genome shotgun (WGS) entry which is preliminary data.</text>
</comment>
<dbReference type="RefSeq" id="WP_188729789.1">
    <property type="nucleotide sequence ID" value="NZ_BMIT01000011.1"/>
</dbReference>
<protein>
    <submittedName>
        <fullName evidence="2">Uncharacterized protein</fullName>
    </submittedName>
</protein>
<dbReference type="EMBL" id="BMIT01000011">
    <property type="protein sequence ID" value="GGF01803.1"/>
    <property type="molecule type" value="Genomic_DNA"/>
</dbReference>
<evidence type="ECO:0000313" key="3">
    <source>
        <dbReference type="Proteomes" id="UP000638462"/>
    </source>
</evidence>
<feature type="signal peptide" evidence="1">
    <location>
        <begin position="1"/>
        <end position="21"/>
    </location>
</feature>
<evidence type="ECO:0000313" key="2">
    <source>
        <dbReference type="EMBL" id="GGF01803.1"/>
    </source>
</evidence>
<gene>
    <name evidence="2" type="ORF">GCM10008027_28370</name>
</gene>
<dbReference type="Proteomes" id="UP000638462">
    <property type="component" value="Unassembled WGS sequence"/>
</dbReference>